<evidence type="ECO:0000256" key="6">
    <source>
        <dbReference type="ARBA" id="ARBA00023004"/>
    </source>
</evidence>
<dbReference type="GO" id="GO:0035731">
    <property type="term" value="F:dinitrosyl-iron complex binding"/>
    <property type="evidence" value="ECO:0007669"/>
    <property type="project" value="UniProtKB-UniRule"/>
</dbReference>
<evidence type="ECO:0000256" key="4">
    <source>
        <dbReference type="ARBA" id="ARBA00022490"/>
    </source>
</evidence>
<accession>A0A317N649</accession>
<comment type="subcellular location">
    <subcellularLocation>
        <location evidence="1 12">Cytoplasm</location>
    </subcellularLocation>
</comment>
<feature type="binding site" evidence="12">
    <location>
        <position position="50"/>
    </location>
    <ligand>
        <name>[4Fe-4S] cluster</name>
        <dbReference type="ChEBI" id="CHEBI:49883"/>
    </ligand>
</feature>
<protein>
    <recommendedName>
        <fullName evidence="12">Transcriptional regulator WhiB</fullName>
    </recommendedName>
</protein>
<evidence type="ECO:0000256" key="9">
    <source>
        <dbReference type="ARBA" id="ARBA00023125"/>
    </source>
</evidence>
<dbReference type="GO" id="GO:0047134">
    <property type="term" value="F:protein-disulfide reductase [NAD(P)H] activity"/>
    <property type="evidence" value="ECO:0007669"/>
    <property type="project" value="TreeGrafter"/>
</dbReference>
<dbReference type="RefSeq" id="WP_110040708.1">
    <property type="nucleotide sequence ID" value="NZ_QGTL01000013.1"/>
</dbReference>
<comment type="PTM">
    <text evidence="12">Upon Fe-S cluster removal intramolecular disulfide bonds are formed.</text>
</comment>
<dbReference type="GO" id="GO:0005737">
    <property type="term" value="C:cytoplasm"/>
    <property type="evidence" value="ECO:0007669"/>
    <property type="project" value="UniProtKB-SubCell"/>
</dbReference>
<keyword evidence="15" id="KW-1185">Reference proteome</keyword>
<evidence type="ECO:0000256" key="3">
    <source>
        <dbReference type="ARBA" id="ARBA00022485"/>
    </source>
</evidence>
<feature type="binding site" evidence="12">
    <location>
        <position position="20"/>
    </location>
    <ligand>
        <name>[4Fe-4S] cluster</name>
        <dbReference type="ChEBI" id="CHEBI:49883"/>
    </ligand>
</feature>
<dbReference type="GO" id="GO:0046872">
    <property type="term" value="F:metal ion binding"/>
    <property type="evidence" value="ECO:0007669"/>
    <property type="project" value="UniProtKB-KW"/>
</dbReference>
<name>A0A317N649_9NOCA</name>
<keyword evidence="10 12" id="KW-1015">Disulfide bond</keyword>
<dbReference type="Proteomes" id="UP000246410">
    <property type="component" value="Unassembled WGS sequence"/>
</dbReference>
<dbReference type="GO" id="GO:0003677">
    <property type="term" value="F:DNA binding"/>
    <property type="evidence" value="ECO:0007669"/>
    <property type="project" value="UniProtKB-UniRule"/>
</dbReference>
<dbReference type="PANTHER" id="PTHR38839:SF5">
    <property type="entry name" value="TRANSCRIPTIONAL REGULATOR WHID"/>
    <property type="match status" value="1"/>
</dbReference>
<comment type="cofactor">
    <cofactor evidence="12">
        <name>[4Fe-4S] cluster</name>
        <dbReference type="ChEBI" id="CHEBI:49883"/>
    </cofactor>
    <text evidence="12">Binds 1 [4Fe-4S] cluster per subunit. Following nitrosylation of the [4Fe-4S] cluster binds 1 [4Fe-8(NO)] cluster per subunit.</text>
</comment>
<comment type="caution">
    <text evidence="14">The sequence shown here is derived from an EMBL/GenBank/DDBJ whole genome shotgun (WGS) entry which is preliminary data.</text>
</comment>
<dbReference type="PROSITE" id="PS51674">
    <property type="entry name" value="4FE4S_WBL"/>
    <property type="match status" value="1"/>
</dbReference>
<keyword evidence="7 12" id="KW-0411">Iron-sulfur</keyword>
<evidence type="ECO:0000256" key="12">
    <source>
        <dbReference type="HAMAP-Rule" id="MF_01479"/>
    </source>
</evidence>
<feature type="binding site" evidence="12">
    <location>
        <position position="59"/>
    </location>
    <ligand>
        <name>[4Fe-4S] cluster</name>
        <dbReference type="ChEBI" id="CHEBI:49883"/>
    </ligand>
</feature>
<feature type="binding site" evidence="12">
    <location>
        <position position="53"/>
    </location>
    <ligand>
        <name>[4Fe-4S] cluster</name>
        <dbReference type="ChEBI" id="CHEBI:49883"/>
    </ligand>
</feature>
<evidence type="ECO:0000259" key="13">
    <source>
        <dbReference type="PROSITE" id="PS51674"/>
    </source>
</evidence>
<keyword evidence="5 12" id="KW-0479">Metal-binding</keyword>
<evidence type="ECO:0000256" key="5">
    <source>
        <dbReference type="ARBA" id="ARBA00022723"/>
    </source>
</evidence>
<keyword evidence="9 12" id="KW-0238">DNA-binding</keyword>
<dbReference type="GO" id="GO:0045892">
    <property type="term" value="P:negative regulation of DNA-templated transcription"/>
    <property type="evidence" value="ECO:0007669"/>
    <property type="project" value="TreeGrafter"/>
</dbReference>
<sequence>MAERRMPIGDYWEWQALGSCVGMDSDMFFHGEKEPRRYRSARVAQAKRVCAGCRVLDECRDFALTYGEHHGVWGGLSEEERRRIIRERRYSDDCTERGGGREARLIRI</sequence>
<dbReference type="HAMAP" id="MF_01479">
    <property type="entry name" value="WhiB"/>
    <property type="match status" value="1"/>
</dbReference>
<organism evidence="14 15">
    <name type="scientific">Nocardia neocaledoniensis</name>
    <dbReference type="NCBI Taxonomy" id="236511"/>
    <lineage>
        <taxon>Bacteria</taxon>
        <taxon>Bacillati</taxon>
        <taxon>Actinomycetota</taxon>
        <taxon>Actinomycetes</taxon>
        <taxon>Mycobacteriales</taxon>
        <taxon>Nocardiaceae</taxon>
        <taxon>Nocardia</taxon>
    </lineage>
</organism>
<evidence type="ECO:0000256" key="2">
    <source>
        <dbReference type="ARBA" id="ARBA00006597"/>
    </source>
</evidence>
<dbReference type="InterPro" id="IPR034768">
    <property type="entry name" value="4FE4S_WBL"/>
</dbReference>
<keyword evidence="6 12" id="KW-0408">Iron</keyword>
<dbReference type="GO" id="GO:0045454">
    <property type="term" value="P:cell redox homeostasis"/>
    <property type="evidence" value="ECO:0007669"/>
    <property type="project" value="TreeGrafter"/>
</dbReference>
<comment type="function">
    <text evidence="12">Acts as a transcriptional regulator. Probably redox-responsive. The apo- but not holo-form probably binds DNA.</text>
</comment>
<evidence type="ECO:0000256" key="10">
    <source>
        <dbReference type="ARBA" id="ARBA00023157"/>
    </source>
</evidence>
<proteinExistence type="inferred from homology"/>
<evidence type="ECO:0000256" key="1">
    <source>
        <dbReference type="ARBA" id="ARBA00004496"/>
    </source>
</evidence>
<keyword evidence="4 12" id="KW-0963">Cytoplasm</keyword>
<reference evidence="14 15" key="1">
    <citation type="submission" date="2018-05" db="EMBL/GenBank/DDBJ databases">
        <title>Genomic Encyclopedia of Type Strains, Phase IV (KMG-IV): sequencing the most valuable type-strain genomes for metagenomic binning, comparative biology and taxonomic classification.</title>
        <authorList>
            <person name="Goeker M."/>
        </authorList>
    </citation>
    <scope>NUCLEOTIDE SEQUENCE [LARGE SCALE GENOMIC DNA]</scope>
    <source>
        <strain evidence="14 15">DSM 44717</strain>
    </source>
</reference>
<evidence type="ECO:0000256" key="7">
    <source>
        <dbReference type="ARBA" id="ARBA00023014"/>
    </source>
</evidence>
<dbReference type="PANTHER" id="PTHR38839">
    <property type="entry name" value="TRANSCRIPTIONAL REGULATOR WHID-RELATED"/>
    <property type="match status" value="1"/>
</dbReference>
<feature type="domain" description="4Fe-4S Wbl-type" evidence="13">
    <location>
        <begin position="19"/>
        <end position="83"/>
    </location>
</feature>
<evidence type="ECO:0000313" key="15">
    <source>
        <dbReference type="Proteomes" id="UP000246410"/>
    </source>
</evidence>
<evidence type="ECO:0000313" key="14">
    <source>
        <dbReference type="EMBL" id="PWV70449.1"/>
    </source>
</evidence>
<comment type="PTM">
    <text evidence="12">The Fe-S cluster can be nitrosylated by nitric oxide (NO).</text>
</comment>
<dbReference type="EMBL" id="QGTL01000013">
    <property type="protein sequence ID" value="PWV70449.1"/>
    <property type="molecule type" value="Genomic_DNA"/>
</dbReference>
<comment type="similarity">
    <text evidence="2 12">Belongs to the WhiB family.</text>
</comment>
<gene>
    <name evidence="12" type="primary">whiB</name>
    <name evidence="14" type="ORF">DFR69_113163</name>
</gene>
<dbReference type="Pfam" id="PF02467">
    <property type="entry name" value="Whib"/>
    <property type="match status" value="1"/>
</dbReference>
<keyword evidence="3 12" id="KW-0004">4Fe-4S</keyword>
<dbReference type="GO" id="GO:0051539">
    <property type="term" value="F:4 iron, 4 sulfur cluster binding"/>
    <property type="evidence" value="ECO:0007669"/>
    <property type="project" value="UniProtKB-UniRule"/>
</dbReference>
<evidence type="ECO:0000256" key="11">
    <source>
        <dbReference type="ARBA" id="ARBA00023163"/>
    </source>
</evidence>
<dbReference type="InterPro" id="IPR003482">
    <property type="entry name" value="Whib"/>
</dbReference>
<dbReference type="AlphaFoldDB" id="A0A317N649"/>
<evidence type="ECO:0000256" key="8">
    <source>
        <dbReference type="ARBA" id="ARBA00023015"/>
    </source>
</evidence>
<keyword evidence="11 12" id="KW-0804">Transcription</keyword>
<keyword evidence="8 12" id="KW-0805">Transcription regulation</keyword>